<accession>A0ABY9VFX9</accession>
<proteinExistence type="predicted"/>
<dbReference type="Gene3D" id="3.40.630.30">
    <property type="match status" value="1"/>
</dbReference>
<protein>
    <submittedName>
        <fullName evidence="2">GNAT family N-acetyltransferase</fullName>
    </submittedName>
</protein>
<name>A0ABY9VFX9_9BACI</name>
<dbReference type="CDD" id="cd04301">
    <property type="entry name" value="NAT_SF"/>
    <property type="match status" value="1"/>
</dbReference>
<evidence type="ECO:0000313" key="3">
    <source>
        <dbReference type="Proteomes" id="UP001303324"/>
    </source>
</evidence>
<dbReference type="RefSeq" id="WP_311072613.1">
    <property type="nucleotide sequence ID" value="NZ_CP134494.1"/>
</dbReference>
<dbReference type="EMBL" id="CP134494">
    <property type="protein sequence ID" value="WNF22478.1"/>
    <property type="molecule type" value="Genomic_DNA"/>
</dbReference>
<gene>
    <name evidence="2" type="ORF">RH061_20340</name>
</gene>
<dbReference type="InterPro" id="IPR000182">
    <property type="entry name" value="GNAT_dom"/>
</dbReference>
<reference evidence="2 3" key="1">
    <citation type="submission" date="2023-09" db="EMBL/GenBank/DDBJ databases">
        <title>Microbial mechanism of fulvic acid promoting antimony reduction mineralization in rice fields.</title>
        <authorList>
            <person name="Chen G."/>
            <person name="Lan J."/>
        </authorList>
    </citation>
    <scope>NUCLEOTIDE SEQUENCE [LARGE SCALE GENOMIC DNA]</scope>
    <source>
        <strain evidence="2 3">PS1</strain>
    </source>
</reference>
<dbReference type="Proteomes" id="UP001303324">
    <property type="component" value="Chromosome"/>
</dbReference>
<dbReference type="Pfam" id="PF00583">
    <property type="entry name" value="Acetyltransf_1"/>
    <property type="match status" value="1"/>
</dbReference>
<evidence type="ECO:0000259" key="1">
    <source>
        <dbReference type="PROSITE" id="PS51186"/>
    </source>
</evidence>
<sequence length="146" mass="16144">MAIRRATQAEANYIVQLSGKVMKESSMGYAENGVQNAYNLFMPIIQNGGYFLIDIENGRVRGWILLATDWNAVKGQVMGNLLSAYVFPKFRRSGVALDLATAAINELKALGIRTIQINVFDGNPSRILCEKLGFKPVSTVMELDIQ</sequence>
<organism evidence="2 3">
    <name type="scientific">Mesobacillus jeotgali</name>
    <dbReference type="NCBI Taxonomy" id="129985"/>
    <lineage>
        <taxon>Bacteria</taxon>
        <taxon>Bacillati</taxon>
        <taxon>Bacillota</taxon>
        <taxon>Bacilli</taxon>
        <taxon>Bacillales</taxon>
        <taxon>Bacillaceae</taxon>
        <taxon>Mesobacillus</taxon>
    </lineage>
</organism>
<keyword evidence="3" id="KW-1185">Reference proteome</keyword>
<dbReference type="SUPFAM" id="SSF55729">
    <property type="entry name" value="Acyl-CoA N-acyltransferases (Nat)"/>
    <property type="match status" value="1"/>
</dbReference>
<dbReference type="InterPro" id="IPR016181">
    <property type="entry name" value="Acyl_CoA_acyltransferase"/>
</dbReference>
<dbReference type="PROSITE" id="PS51186">
    <property type="entry name" value="GNAT"/>
    <property type="match status" value="1"/>
</dbReference>
<evidence type="ECO:0000313" key="2">
    <source>
        <dbReference type="EMBL" id="WNF22478.1"/>
    </source>
</evidence>
<feature type="domain" description="N-acetyltransferase" evidence="1">
    <location>
        <begin position="1"/>
        <end position="146"/>
    </location>
</feature>